<protein>
    <submittedName>
        <fullName evidence="2">Uncharacterized protein</fullName>
    </submittedName>
</protein>
<reference evidence="2" key="1">
    <citation type="journal article" date="2021" name="Proc. Natl. Acad. Sci. U.S.A.">
        <title>A Catalog of Tens of Thousands of Viruses from Human Metagenomes Reveals Hidden Associations with Chronic Diseases.</title>
        <authorList>
            <person name="Tisza M.J."/>
            <person name="Buck C.B."/>
        </authorList>
    </citation>
    <scope>NUCLEOTIDE SEQUENCE</scope>
    <source>
        <strain evidence="2">CtnPP24</strain>
    </source>
</reference>
<name>A0A8S5TYU3_9CAUD</name>
<dbReference type="EMBL" id="BK015962">
    <property type="protein sequence ID" value="DAF87372.1"/>
    <property type="molecule type" value="Genomic_DNA"/>
</dbReference>
<keyword evidence="1" id="KW-0472">Membrane</keyword>
<sequence>MINEALGVVCLVCAIVGVCAVLSFIFSCWGHDNDTGDIDW</sequence>
<proteinExistence type="predicted"/>
<evidence type="ECO:0000313" key="2">
    <source>
        <dbReference type="EMBL" id="DAF87372.1"/>
    </source>
</evidence>
<keyword evidence="1" id="KW-0812">Transmembrane</keyword>
<organism evidence="2">
    <name type="scientific">Siphoviridae sp. ctnPP24</name>
    <dbReference type="NCBI Taxonomy" id="2825662"/>
    <lineage>
        <taxon>Viruses</taxon>
        <taxon>Duplodnaviria</taxon>
        <taxon>Heunggongvirae</taxon>
        <taxon>Uroviricota</taxon>
        <taxon>Caudoviricetes</taxon>
    </lineage>
</organism>
<feature type="transmembrane region" description="Helical" evidence="1">
    <location>
        <begin position="6"/>
        <end position="26"/>
    </location>
</feature>
<evidence type="ECO:0000256" key="1">
    <source>
        <dbReference type="SAM" id="Phobius"/>
    </source>
</evidence>
<accession>A0A8S5TYU3</accession>
<keyword evidence="1" id="KW-1133">Transmembrane helix</keyword>